<keyword evidence="5 7" id="KW-0687">Ribonucleoprotein</keyword>
<dbReference type="HAMAP" id="MF_00500">
    <property type="entry name" value="Ribosomal_bS20"/>
    <property type="match status" value="1"/>
</dbReference>
<comment type="caution">
    <text evidence="8">The sequence shown here is derived from an EMBL/GenBank/DDBJ whole genome shotgun (WGS) entry which is preliminary data.</text>
</comment>
<evidence type="ECO:0000256" key="7">
    <source>
        <dbReference type="HAMAP-Rule" id="MF_00500"/>
    </source>
</evidence>
<comment type="similarity">
    <text evidence="1 7">Belongs to the bacterial ribosomal protein bS20 family.</text>
</comment>
<keyword evidence="2 7" id="KW-0699">rRNA-binding</keyword>
<dbReference type="Proteomes" id="UP000632377">
    <property type="component" value="Unassembled WGS sequence"/>
</dbReference>
<gene>
    <name evidence="7 8" type="primary">rpsT</name>
    <name evidence="8" type="ORF">JK636_05370</name>
</gene>
<dbReference type="InterPro" id="IPR036510">
    <property type="entry name" value="Ribosomal_bS20_sf"/>
</dbReference>
<dbReference type="InterPro" id="IPR002583">
    <property type="entry name" value="Ribosomal_bS20"/>
</dbReference>
<dbReference type="Pfam" id="PF01649">
    <property type="entry name" value="Ribosomal_S20p"/>
    <property type="match status" value="1"/>
</dbReference>
<sequence length="88" mass="9516">MANIKSAQKRIKVTQVKTLRNKMVKSSLKTTIKKFEASVVGGNAEEAKVAFSNTVKALDMAASKGIIHKNMAARKKSRLAAKLNAMNA</sequence>
<evidence type="ECO:0000313" key="8">
    <source>
        <dbReference type="EMBL" id="MBL4935184.1"/>
    </source>
</evidence>
<dbReference type="Gene3D" id="1.20.58.110">
    <property type="entry name" value="Ribosomal protein S20"/>
    <property type="match status" value="1"/>
</dbReference>
<accession>A0ABS1T773</accession>
<dbReference type="PANTHER" id="PTHR33398">
    <property type="entry name" value="30S RIBOSOMAL PROTEIN S20"/>
    <property type="match status" value="1"/>
</dbReference>
<evidence type="ECO:0000256" key="2">
    <source>
        <dbReference type="ARBA" id="ARBA00022730"/>
    </source>
</evidence>
<dbReference type="RefSeq" id="WP_202747792.1">
    <property type="nucleotide sequence ID" value="NZ_JAESWC010000002.1"/>
</dbReference>
<evidence type="ECO:0000256" key="4">
    <source>
        <dbReference type="ARBA" id="ARBA00022980"/>
    </source>
</evidence>
<proteinExistence type="inferred from homology"/>
<dbReference type="SUPFAM" id="SSF46992">
    <property type="entry name" value="Ribosomal protein S20"/>
    <property type="match status" value="1"/>
</dbReference>
<reference evidence="8 9" key="1">
    <citation type="submission" date="2021-01" db="EMBL/GenBank/DDBJ databases">
        <title>Genome public.</title>
        <authorList>
            <person name="Liu C."/>
            <person name="Sun Q."/>
        </authorList>
    </citation>
    <scope>NUCLEOTIDE SEQUENCE [LARGE SCALE GENOMIC DNA]</scope>
    <source>
        <strain evidence="8 9">YIM B02515</strain>
    </source>
</reference>
<evidence type="ECO:0000256" key="5">
    <source>
        <dbReference type="ARBA" id="ARBA00023274"/>
    </source>
</evidence>
<evidence type="ECO:0000256" key="6">
    <source>
        <dbReference type="ARBA" id="ARBA00035136"/>
    </source>
</evidence>
<dbReference type="NCBIfam" id="TIGR00029">
    <property type="entry name" value="S20"/>
    <property type="match status" value="1"/>
</dbReference>
<evidence type="ECO:0000256" key="3">
    <source>
        <dbReference type="ARBA" id="ARBA00022884"/>
    </source>
</evidence>
<dbReference type="PANTHER" id="PTHR33398:SF1">
    <property type="entry name" value="SMALL RIBOSOMAL SUBUNIT PROTEIN BS20C"/>
    <property type="match status" value="1"/>
</dbReference>
<organism evidence="8 9">
    <name type="scientific">Clostridium rhizosphaerae</name>
    <dbReference type="NCBI Taxonomy" id="2803861"/>
    <lineage>
        <taxon>Bacteria</taxon>
        <taxon>Bacillati</taxon>
        <taxon>Bacillota</taxon>
        <taxon>Clostridia</taxon>
        <taxon>Eubacteriales</taxon>
        <taxon>Clostridiaceae</taxon>
        <taxon>Clostridium</taxon>
    </lineage>
</organism>
<evidence type="ECO:0000256" key="1">
    <source>
        <dbReference type="ARBA" id="ARBA00007634"/>
    </source>
</evidence>
<dbReference type="GO" id="GO:0005840">
    <property type="term" value="C:ribosome"/>
    <property type="evidence" value="ECO:0007669"/>
    <property type="project" value="UniProtKB-KW"/>
</dbReference>
<keyword evidence="3 7" id="KW-0694">RNA-binding</keyword>
<protein>
    <recommendedName>
        <fullName evidence="6 7">Small ribosomal subunit protein bS20</fullName>
    </recommendedName>
</protein>
<name>A0ABS1T773_9CLOT</name>
<evidence type="ECO:0000313" key="9">
    <source>
        <dbReference type="Proteomes" id="UP000632377"/>
    </source>
</evidence>
<dbReference type="EMBL" id="JAESWC010000002">
    <property type="protein sequence ID" value="MBL4935184.1"/>
    <property type="molecule type" value="Genomic_DNA"/>
</dbReference>
<comment type="function">
    <text evidence="7">Binds directly to 16S ribosomal RNA.</text>
</comment>
<keyword evidence="4 7" id="KW-0689">Ribosomal protein</keyword>
<keyword evidence="9" id="KW-1185">Reference proteome</keyword>